<feature type="region of interest" description="Disordered" evidence="1">
    <location>
        <begin position="167"/>
        <end position="186"/>
    </location>
</feature>
<evidence type="ECO:0000313" key="4">
    <source>
        <dbReference type="Proteomes" id="UP000319783"/>
    </source>
</evidence>
<dbReference type="EMBL" id="SULG01000178">
    <property type="protein sequence ID" value="TLD39863.1"/>
    <property type="molecule type" value="Genomic_DNA"/>
</dbReference>
<feature type="compositionally biased region" description="Basic and acidic residues" evidence="1">
    <location>
        <begin position="1"/>
        <end position="12"/>
    </location>
</feature>
<protein>
    <recommendedName>
        <fullName evidence="5">SPOR domain-containing protein</fullName>
    </recommendedName>
</protein>
<dbReference type="AlphaFoldDB" id="A0A533Q5P4"/>
<keyword evidence="2" id="KW-0812">Transmembrane</keyword>
<evidence type="ECO:0000256" key="1">
    <source>
        <dbReference type="SAM" id="MobiDB-lite"/>
    </source>
</evidence>
<organism evidence="3 4">
    <name type="scientific">Candidatus Jettenia ecosi</name>
    <dbReference type="NCBI Taxonomy" id="2494326"/>
    <lineage>
        <taxon>Bacteria</taxon>
        <taxon>Pseudomonadati</taxon>
        <taxon>Planctomycetota</taxon>
        <taxon>Candidatus Brocadiia</taxon>
        <taxon>Candidatus Brocadiales</taxon>
        <taxon>Candidatus Brocadiaceae</taxon>
        <taxon>Candidatus Jettenia</taxon>
    </lineage>
</organism>
<comment type="caution">
    <text evidence="3">The sequence shown here is derived from an EMBL/GenBank/DDBJ whole genome shotgun (WGS) entry which is preliminary data.</text>
</comment>
<reference evidence="3 4" key="1">
    <citation type="submission" date="2019-04" db="EMBL/GenBank/DDBJ databases">
        <title>Genome of a novel bacterium Candidatus Jettenia ecosi reconstructed from metagenome of an anammox bioreactor.</title>
        <authorList>
            <person name="Mardanov A.V."/>
            <person name="Beletsky A.V."/>
            <person name="Ravin N.V."/>
            <person name="Botchkova E.A."/>
            <person name="Litti Y.V."/>
            <person name="Nozhevnikova A.N."/>
        </authorList>
    </citation>
    <scope>NUCLEOTIDE SEQUENCE [LARGE SCALE GENOMIC DNA]</scope>
    <source>
        <strain evidence="3">J2</strain>
    </source>
</reference>
<keyword evidence="2" id="KW-1133">Transmembrane helix</keyword>
<dbReference type="Proteomes" id="UP000319783">
    <property type="component" value="Unassembled WGS sequence"/>
</dbReference>
<accession>A0A533Q5P4</accession>
<name>A0A533Q5P4_9BACT</name>
<sequence>MTKGNDSKEFFELFKAPQNVQKEQDKEVKPVTESKDINQEKSHISEEKAVSKPTVSADPLEWIKNTCKEDTVFRKKLETSIVPRAISGVPKDELVPRKDEIVLRQETLIIGAIAATFLSIACFFVGHKVGYNKGLTSRVEEWAETIESEDVKSTHFGQSKFGDGAQKVANKAGSQKAEKQAESPKLVEVPQKAAGKAIQQKAEKQPEQSGAIIKDKWTIRLVTYKNTRDSIEKAKEVASLVKDTLGYDAFVVNAGKSIFVCVGEFETNDSADLISTQKVLAELQYENKKQFEGCYPVRMK</sequence>
<evidence type="ECO:0000256" key="2">
    <source>
        <dbReference type="SAM" id="Phobius"/>
    </source>
</evidence>
<feature type="compositionally biased region" description="Basic and acidic residues" evidence="1">
    <location>
        <begin position="22"/>
        <end position="50"/>
    </location>
</feature>
<evidence type="ECO:0008006" key="5">
    <source>
        <dbReference type="Google" id="ProtNLM"/>
    </source>
</evidence>
<feature type="transmembrane region" description="Helical" evidence="2">
    <location>
        <begin position="107"/>
        <end position="126"/>
    </location>
</feature>
<gene>
    <name evidence="3" type="ORF">JETT_3878</name>
</gene>
<feature type="region of interest" description="Disordered" evidence="1">
    <location>
        <begin position="1"/>
        <end position="52"/>
    </location>
</feature>
<keyword evidence="2" id="KW-0472">Membrane</keyword>
<proteinExistence type="predicted"/>
<evidence type="ECO:0000313" key="3">
    <source>
        <dbReference type="EMBL" id="TLD39863.1"/>
    </source>
</evidence>